<gene>
    <name evidence="1" type="ORF">SPELUC_LOCUS13509</name>
</gene>
<accession>A0ACA9Q4Z7</accession>
<feature type="non-terminal residue" evidence="1">
    <location>
        <position position="1"/>
    </location>
</feature>
<evidence type="ECO:0000313" key="1">
    <source>
        <dbReference type="EMBL" id="CAG8736921.1"/>
    </source>
</evidence>
<proteinExistence type="predicted"/>
<organism evidence="1 2">
    <name type="scientific">Cetraspora pellucida</name>
    <dbReference type="NCBI Taxonomy" id="1433469"/>
    <lineage>
        <taxon>Eukaryota</taxon>
        <taxon>Fungi</taxon>
        <taxon>Fungi incertae sedis</taxon>
        <taxon>Mucoromycota</taxon>
        <taxon>Glomeromycotina</taxon>
        <taxon>Glomeromycetes</taxon>
        <taxon>Diversisporales</taxon>
        <taxon>Gigasporaceae</taxon>
        <taxon>Cetraspora</taxon>
    </lineage>
</organism>
<evidence type="ECO:0000313" key="2">
    <source>
        <dbReference type="Proteomes" id="UP000789366"/>
    </source>
</evidence>
<protein>
    <submittedName>
        <fullName evidence="1">9052_t:CDS:1</fullName>
    </submittedName>
</protein>
<keyword evidence="2" id="KW-1185">Reference proteome</keyword>
<reference evidence="1" key="1">
    <citation type="submission" date="2021-06" db="EMBL/GenBank/DDBJ databases">
        <authorList>
            <person name="Kallberg Y."/>
            <person name="Tangrot J."/>
            <person name="Rosling A."/>
        </authorList>
    </citation>
    <scope>NUCLEOTIDE SEQUENCE</scope>
    <source>
        <strain evidence="1">28 12/20/2015</strain>
    </source>
</reference>
<comment type="caution">
    <text evidence="1">The sequence shown here is derived from an EMBL/GenBank/DDBJ whole genome shotgun (WGS) entry which is preliminary data.</text>
</comment>
<name>A0ACA9Q4Z7_9GLOM</name>
<sequence>NNPDKKKDLTAWKIFSGIIDDYKMRTGKSGSLEINLNHAMSLSRGWRNTKDYFARHYQNSTEELVVQIKQLKSEKERLENEVITLKEELTTERETNQESAEAMDHFYRNQFIENRTPDVLAKFNKNYLAINRENKQKDQVIKQLEETIERVKKIVEQEYQGKETKEQGVQTELSFQKINELEKKQKNILKTISHLNGQLVDLQIHEQKTQTEIPPK</sequence>
<dbReference type="Proteomes" id="UP000789366">
    <property type="component" value="Unassembled WGS sequence"/>
</dbReference>
<dbReference type="EMBL" id="CAJVPW010036060">
    <property type="protein sequence ID" value="CAG8736921.1"/>
    <property type="molecule type" value="Genomic_DNA"/>
</dbReference>